<reference evidence="1" key="2">
    <citation type="submission" date="2020-11" db="EMBL/GenBank/DDBJ databases">
        <authorList>
            <consortium name="DOE Joint Genome Institute"/>
            <person name="Kuo A."/>
            <person name="Miyauchi S."/>
            <person name="Kiss E."/>
            <person name="Drula E."/>
            <person name="Kohler A."/>
            <person name="Sanchez-Garcia M."/>
            <person name="Andreopoulos B."/>
            <person name="Barry K.W."/>
            <person name="Bonito G."/>
            <person name="Buee M."/>
            <person name="Carver A."/>
            <person name="Chen C."/>
            <person name="Cichocki N."/>
            <person name="Clum A."/>
            <person name="Culley D."/>
            <person name="Crous P.W."/>
            <person name="Fauchery L."/>
            <person name="Girlanda M."/>
            <person name="Hayes R."/>
            <person name="Keri Z."/>
            <person name="Labutti K."/>
            <person name="Lipzen A."/>
            <person name="Lombard V."/>
            <person name="Magnuson J."/>
            <person name="Maillard F."/>
            <person name="Morin E."/>
            <person name="Murat C."/>
            <person name="Nolan M."/>
            <person name="Ohm R."/>
            <person name="Pangilinan J."/>
            <person name="Pereira M."/>
            <person name="Perotto S."/>
            <person name="Peter M."/>
            <person name="Riley R."/>
            <person name="Sitrit Y."/>
            <person name="Stielow B."/>
            <person name="Szollosi G."/>
            <person name="Zifcakova L."/>
            <person name="Stursova M."/>
            <person name="Spatafora J.W."/>
            <person name="Tedersoo L."/>
            <person name="Vaario L.-M."/>
            <person name="Yamada A."/>
            <person name="Yan M."/>
            <person name="Wang P."/>
            <person name="Xu J."/>
            <person name="Bruns T."/>
            <person name="Baldrian P."/>
            <person name="Vilgalys R."/>
            <person name="Henrissat B."/>
            <person name="Grigoriev I.V."/>
            <person name="Hibbett D."/>
            <person name="Nagy L.G."/>
            <person name="Martin F.M."/>
        </authorList>
    </citation>
    <scope>NUCLEOTIDE SEQUENCE</scope>
    <source>
        <strain evidence="1">UH-Tt-Lm1</strain>
    </source>
</reference>
<organism evidence="1 2">
    <name type="scientific">Thelephora terrestris</name>
    <dbReference type="NCBI Taxonomy" id="56493"/>
    <lineage>
        <taxon>Eukaryota</taxon>
        <taxon>Fungi</taxon>
        <taxon>Dikarya</taxon>
        <taxon>Basidiomycota</taxon>
        <taxon>Agaricomycotina</taxon>
        <taxon>Agaricomycetes</taxon>
        <taxon>Thelephorales</taxon>
        <taxon>Thelephoraceae</taxon>
        <taxon>Thelephora</taxon>
    </lineage>
</organism>
<accession>A0A9P6HKF7</accession>
<proteinExistence type="predicted"/>
<gene>
    <name evidence="1" type="ORF">BJ322DRAFT_1105131</name>
</gene>
<dbReference type="EMBL" id="WIUZ02000003">
    <property type="protein sequence ID" value="KAF9789272.1"/>
    <property type="molecule type" value="Genomic_DNA"/>
</dbReference>
<sequence length="159" mass="17818">MKGHGITSSEFSKPSISPPLTGSLQLDLKQGTEHITRQLLDLPNGAHFRILYWTFSFDDGLPWLALGCSETLEIVDVYCLVPNAIPADFSQAKRLKEVAFRFTTLDNVCAVMTLKTLTSDHRCLRKVSIYITLGDYPDVKQMSEETRGQWTAFSSNCGR</sequence>
<name>A0A9P6HKF7_9AGAM</name>
<evidence type="ECO:0000313" key="2">
    <source>
        <dbReference type="Proteomes" id="UP000736335"/>
    </source>
</evidence>
<protein>
    <submittedName>
        <fullName evidence="1">Uncharacterized protein</fullName>
    </submittedName>
</protein>
<comment type="caution">
    <text evidence="1">The sequence shown here is derived from an EMBL/GenBank/DDBJ whole genome shotgun (WGS) entry which is preliminary data.</text>
</comment>
<reference evidence="1" key="1">
    <citation type="journal article" date="2020" name="Nat. Commun.">
        <title>Large-scale genome sequencing of mycorrhizal fungi provides insights into the early evolution of symbiotic traits.</title>
        <authorList>
            <person name="Miyauchi S."/>
            <person name="Kiss E."/>
            <person name="Kuo A."/>
            <person name="Drula E."/>
            <person name="Kohler A."/>
            <person name="Sanchez-Garcia M."/>
            <person name="Morin E."/>
            <person name="Andreopoulos B."/>
            <person name="Barry K.W."/>
            <person name="Bonito G."/>
            <person name="Buee M."/>
            <person name="Carver A."/>
            <person name="Chen C."/>
            <person name="Cichocki N."/>
            <person name="Clum A."/>
            <person name="Culley D."/>
            <person name="Crous P.W."/>
            <person name="Fauchery L."/>
            <person name="Girlanda M."/>
            <person name="Hayes R.D."/>
            <person name="Keri Z."/>
            <person name="LaButti K."/>
            <person name="Lipzen A."/>
            <person name="Lombard V."/>
            <person name="Magnuson J."/>
            <person name="Maillard F."/>
            <person name="Murat C."/>
            <person name="Nolan M."/>
            <person name="Ohm R.A."/>
            <person name="Pangilinan J."/>
            <person name="Pereira M.F."/>
            <person name="Perotto S."/>
            <person name="Peter M."/>
            <person name="Pfister S."/>
            <person name="Riley R."/>
            <person name="Sitrit Y."/>
            <person name="Stielow J.B."/>
            <person name="Szollosi G."/>
            <person name="Zifcakova L."/>
            <person name="Stursova M."/>
            <person name="Spatafora J.W."/>
            <person name="Tedersoo L."/>
            <person name="Vaario L.M."/>
            <person name="Yamada A."/>
            <person name="Yan M."/>
            <person name="Wang P."/>
            <person name="Xu J."/>
            <person name="Bruns T."/>
            <person name="Baldrian P."/>
            <person name="Vilgalys R."/>
            <person name="Dunand C."/>
            <person name="Henrissat B."/>
            <person name="Grigoriev I.V."/>
            <person name="Hibbett D."/>
            <person name="Nagy L.G."/>
            <person name="Martin F.M."/>
        </authorList>
    </citation>
    <scope>NUCLEOTIDE SEQUENCE</scope>
    <source>
        <strain evidence="1">UH-Tt-Lm1</strain>
    </source>
</reference>
<evidence type="ECO:0000313" key="1">
    <source>
        <dbReference type="EMBL" id="KAF9789272.1"/>
    </source>
</evidence>
<dbReference type="Proteomes" id="UP000736335">
    <property type="component" value="Unassembled WGS sequence"/>
</dbReference>
<dbReference type="AlphaFoldDB" id="A0A9P6HKF7"/>
<keyword evidence="2" id="KW-1185">Reference proteome</keyword>